<name>A0A1C7LLT8_GRIFR</name>
<comment type="caution">
    <text evidence="1">The sequence shown here is derived from an EMBL/GenBank/DDBJ whole genome shotgun (WGS) entry which is preliminary data.</text>
</comment>
<dbReference type="AlphaFoldDB" id="A0A1C7LLT8"/>
<evidence type="ECO:0000313" key="1">
    <source>
        <dbReference type="EMBL" id="OBZ65693.1"/>
    </source>
</evidence>
<accession>A0A1C7LLT8</accession>
<organism evidence="1 2">
    <name type="scientific">Grifola frondosa</name>
    <name type="common">Maitake</name>
    <name type="synonym">Polyporus frondosus</name>
    <dbReference type="NCBI Taxonomy" id="5627"/>
    <lineage>
        <taxon>Eukaryota</taxon>
        <taxon>Fungi</taxon>
        <taxon>Dikarya</taxon>
        <taxon>Basidiomycota</taxon>
        <taxon>Agaricomycotina</taxon>
        <taxon>Agaricomycetes</taxon>
        <taxon>Polyporales</taxon>
        <taxon>Grifolaceae</taxon>
        <taxon>Grifola</taxon>
    </lineage>
</organism>
<dbReference type="OrthoDB" id="2758753at2759"/>
<keyword evidence="2" id="KW-1185">Reference proteome</keyword>
<evidence type="ECO:0000313" key="2">
    <source>
        <dbReference type="Proteomes" id="UP000092993"/>
    </source>
</evidence>
<dbReference type="Proteomes" id="UP000092993">
    <property type="component" value="Unassembled WGS sequence"/>
</dbReference>
<gene>
    <name evidence="1" type="ORF">A0H81_14248</name>
</gene>
<protein>
    <submittedName>
        <fullName evidence="1">Uncharacterized protein</fullName>
    </submittedName>
</protein>
<reference evidence="1 2" key="1">
    <citation type="submission" date="2016-03" db="EMBL/GenBank/DDBJ databases">
        <title>Whole genome sequencing of Grifola frondosa 9006-11.</title>
        <authorList>
            <person name="Min B."/>
            <person name="Park H."/>
            <person name="Kim J.-G."/>
            <person name="Cho H."/>
            <person name="Oh Y.-L."/>
            <person name="Kong W.-S."/>
            <person name="Choi I.-G."/>
        </authorList>
    </citation>
    <scope>NUCLEOTIDE SEQUENCE [LARGE SCALE GENOMIC DNA]</scope>
    <source>
        <strain evidence="1 2">9006-11</strain>
    </source>
</reference>
<sequence length="180" mass="20755">MLKDLIETGLQRLTLVDVNLLLDDDLDGIQWLATNISVLHLISVVCLRVKSPHTQWTLRSSETIRKAMSTVLRKTAPSLRYFAFALALDFSSMYDGEEPEHMDNCHQENKFTWWQITGTEAAREVREIPTWQGERVRQYLLDVESITELNWDDALVAQTDVNWTSGRAPLPSTSSWPWCF</sequence>
<proteinExistence type="predicted"/>
<dbReference type="EMBL" id="LUGG01000041">
    <property type="protein sequence ID" value="OBZ65693.1"/>
    <property type="molecule type" value="Genomic_DNA"/>
</dbReference>